<feature type="compositionally biased region" description="Basic and acidic residues" evidence="1">
    <location>
        <begin position="7"/>
        <end position="33"/>
    </location>
</feature>
<proteinExistence type="predicted"/>
<keyword evidence="3" id="KW-1185">Reference proteome</keyword>
<dbReference type="EMBL" id="WIUZ02000008">
    <property type="protein sequence ID" value="KAF9784347.1"/>
    <property type="molecule type" value="Genomic_DNA"/>
</dbReference>
<dbReference type="AlphaFoldDB" id="A0A9P6HCJ2"/>
<comment type="caution">
    <text evidence="2">The sequence shown here is derived from an EMBL/GenBank/DDBJ whole genome shotgun (WGS) entry which is preliminary data.</text>
</comment>
<evidence type="ECO:0000313" key="2">
    <source>
        <dbReference type="EMBL" id="KAF9784347.1"/>
    </source>
</evidence>
<dbReference type="Proteomes" id="UP000736335">
    <property type="component" value="Unassembled WGS sequence"/>
</dbReference>
<feature type="region of interest" description="Disordered" evidence="1">
    <location>
        <begin position="1"/>
        <end position="105"/>
    </location>
</feature>
<gene>
    <name evidence="2" type="ORF">BJ322DRAFT_1021125</name>
</gene>
<name>A0A9P6HCJ2_9AGAM</name>
<evidence type="ECO:0000313" key="3">
    <source>
        <dbReference type="Proteomes" id="UP000736335"/>
    </source>
</evidence>
<accession>A0A9P6HCJ2</accession>
<sequence length="209" mass="22818">MEGCSDEGTREEGWASQREEGDGERGEHNEEGVARAGPHVIARGRCGESQGEAGTPDRTEERGEKRRGSGGTVAGKGQESCNIRWDRDRGGTDLPDGPQAVSSVENKSGTGDLFWMNVLVQEVISHLKTVLVMTVMSEQTVRGIGVTDLQCAGEPIEDESVREDGKVVEKAGSRQENRCRFSRIRGPIIFDRRVVGTMFCAEVPRKMPT</sequence>
<evidence type="ECO:0000256" key="1">
    <source>
        <dbReference type="SAM" id="MobiDB-lite"/>
    </source>
</evidence>
<reference evidence="2" key="1">
    <citation type="journal article" date="2020" name="Nat. Commun.">
        <title>Large-scale genome sequencing of mycorrhizal fungi provides insights into the early evolution of symbiotic traits.</title>
        <authorList>
            <person name="Miyauchi S."/>
            <person name="Kiss E."/>
            <person name="Kuo A."/>
            <person name="Drula E."/>
            <person name="Kohler A."/>
            <person name="Sanchez-Garcia M."/>
            <person name="Morin E."/>
            <person name="Andreopoulos B."/>
            <person name="Barry K.W."/>
            <person name="Bonito G."/>
            <person name="Buee M."/>
            <person name="Carver A."/>
            <person name="Chen C."/>
            <person name="Cichocki N."/>
            <person name="Clum A."/>
            <person name="Culley D."/>
            <person name="Crous P.W."/>
            <person name="Fauchery L."/>
            <person name="Girlanda M."/>
            <person name="Hayes R.D."/>
            <person name="Keri Z."/>
            <person name="LaButti K."/>
            <person name="Lipzen A."/>
            <person name="Lombard V."/>
            <person name="Magnuson J."/>
            <person name="Maillard F."/>
            <person name="Murat C."/>
            <person name="Nolan M."/>
            <person name="Ohm R.A."/>
            <person name="Pangilinan J."/>
            <person name="Pereira M.F."/>
            <person name="Perotto S."/>
            <person name="Peter M."/>
            <person name="Pfister S."/>
            <person name="Riley R."/>
            <person name="Sitrit Y."/>
            <person name="Stielow J.B."/>
            <person name="Szollosi G."/>
            <person name="Zifcakova L."/>
            <person name="Stursova M."/>
            <person name="Spatafora J.W."/>
            <person name="Tedersoo L."/>
            <person name="Vaario L.M."/>
            <person name="Yamada A."/>
            <person name="Yan M."/>
            <person name="Wang P."/>
            <person name="Xu J."/>
            <person name="Bruns T."/>
            <person name="Baldrian P."/>
            <person name="Vilgalys R."/>
            <person name="Dunand C."/>
            <person name="Henrissat B."/>
            <person name="Grigoriev I.V."/>
            <person name="Hibbett D."/>
            <person name="Nagy L.G."/>
            <person name="Martin F.M."/>
        </authorList>
    </citation>
    <scope>NUCLEOTIDE SEQUENCE</scope>
    <source>
        <strain evidence="2">UH-Tt-Lm1</strain>
    </source>
</reference>
<protein>
    <submittedName>
        <fullName evidence="2">Uncharacterized protein</fullName>
    </submittedName>
</protein>
<organism evidence="2 3">
    <name type="scientific">Thelephora terrestris</name>
    <dbReference type="NCBI Taxonomy" id="56493"/>
    <lineage>
        <taxon>Eukaryota</taxon>
        <taxon>Fungi</taxon>
        <taxon>Dikarya</taxon>
        <taxon>Basidiomycota</taxon>
        <taxon>Agaricomycotina</taxon>
        <taxon>Agaricomycetes</taxon>
        <taxon>Thelephorales</taxon>
        <taxon>Thelephoraceae</taxon>
        <taxon>Thelephora</taxon>
    </lineage>
</organism>
<feature type="compositionally biased region" description="Basic and acidic residues" evidence="1">
    <location>
        <begin position="55"/>
        <end position="67"/>
    </location>
</feature>
<reference evidence="2" key="2">
    <citation type="submission" date="2020-11" db="EMBL/GenBank/DDBJ databases">
        <authorList>
            <consortium name="DOE Joint Genome Institute"/>
            <person name="Kuo A."/>
            <person name="Miyauchi S."/>
            <person name="Kiss E."/>
            <person name="Drula E."/>
            <person name="Kohler A."/>
            <person name="Sanchez-Garcia M."/>
            <person name="Andreopoulos B."/>
            <person name="Barry K.W."/>
            <person name="Bonito G."/>
            <person name="Buee M."/>
            <person name="Carver A."/>
            <person name="Chen C."/>
            <person name="Cichocki N."/>
            <person name="Clum A."/>
            <person name="Culley D."/>
            <person name="Crous P.W."/>
            <person name="Fauchery L."/>
            <person name="Girlanda M."/>
            <person name="Hayes R."/>
            <person name="Keri Z."/>
            <person name="Labutti K."/>
            <person name="Lipzen A."/>
            <person name="Lombard V."/>
            <person name="Magnuson J."/>
            <person name="Maillard F."/>
            <person name="Morin E."/>
            <person name="Murat C."/>
            <person name="Nolan M."/>
            <person name="Ohm R."/>
            <person name="Pangilinan J."/>
            <person name="Pereira M."/>
            <person name="Perotto S."/>
            <person name="Peter M."/>
            <person name="Riley R."/>
            <person name="Sitrit Y."/>
            <person name="Stielow B."/>
            <person name="Szollosi G."/>
            <person name="Zifcakova L."/>
            <person name="Stursova M."/>
            <person name="Spatafora J.W."/>
            <person name="Tedersoo L."/>
            <person name="Vaario L.-M."/>
            <person name="Yamada A."/>
            <person name="Yan M."/>
            <person name="Wang P."/>
            <person name="Xu J."/>
            <person name="Bruns T."/>
            <person name="Baldrian P."/>
            <person name="Vilgalys R."/>
            <person name="Henrissat B."/>
            <person name="Grigoriev I.V."/>
            <person name="Hibbett D."/>
            <person name="Nagy L.G."/>
            <person name="Martin F.M."/>
        </authorList>
    </citation>
    <scope>NUCLEOTIDE SEQUENCE</scope>
    <source>
        <strain evidence="2">UH-Tt-Lm1</strain>
    </source>
</reference>